<dbReference type="AlphaFoldDB" id="A0A8J2XVU2"/>
<reference evidence="1" key="2">
    <citation type="submission" date="2020-09" db="EMBL/GenBank/DDBJ databases">
        <authorList>
            <person name="Sun Q."/>
            <person name="Zhou Y."/>
        </authorList>
    </citation>
    <scope>NUCLEOTIDE SEQUENCE</scope>
    <source>
        <strain evidence="1">CGMCC 1.15448</strain>
    </source>
</reference>
<protein>
    <submittedName>
        <fullName evidence="1">Uncharacterized protein</fullName>
    </submittedName>
</protein>
<sequence>MLAVTTIDARAQLKTIAKPVKKDSTEKKESHWVFGATYLSNSVYLGRKDSVAVPYLTPSIGYHDKSGLFITGSISYLPGSGENRIDLSTIEAGYSHATDNFNIEVSAAKDFYSDASFAVTSAISGRLSAYLSYDFGFIEPSLDLGAEFSDNTDIGVGLGLGHSFSIIEDHFEVDPTLHANLATQNYYASYYSKRRYNPKRQSKTGNSINASLGNASSFQIMDYEFEAPFEYTIGKKLKLNFTPTLAIPVNPSTVTLMTTSGNRTITQTTTEDLSTTFYFSLGFSYTL</sequence>
<evidence type="ECO:0000313" key="1">
    <source>
        <dbReference type="EMBL" id="GGB21091.1"/>
    </source>
</evidence>
<dbReference type="Proteomes" id="UP000607559">
    <property type="component" value="Unassembled WGS sequence"/>
</dbReference>
<comment type="caution">
    <text evidence="1">The sequence shown here is derived from an EMBL/GenBank/DDBJ whole genome shotgun (WGS) entry which is preliminary data.</text>
</comment>
<accession>A0A8J2XVU2</accession>
<name>A0A8J2XVU2_9BACT</name>
<organism evidence="1 2">
    <name type="scientific">Puia dinghuensis</name>
    <dbReference type="NCBI Taxonomy" id="1792502"/>
    <lineage>
        <taxon>Bacteria</taxon>
        <taxon>Pseudomonadati</taxon>
        <taxon>Bacteroidota</taxon>
        <taxon>Chitinophagia</taxon>
        <taxon>Chitinophagales</taxon>
        <taxon>Chitinophagaceae</taxon>
        <taxon>Puia</taxon>
    </lineage>
</organism>
<reference evidence="1" key="1">
    <citation type="journal article" date="2014" name="Int. J. Syst. Evol. Microbiol.">
        <title>Complete genome sequence of Corynebacterium casei LMG S-19264T (=DSM 44701T), isolated from a smear-ripened cheese.</title>
        <authorList>
            <consortium name="US DOE Joint Genome Institute (JGI-PGF)"/>
            <person name="Walter F."/>
            <person name="Albersmeier A."/>
            <person name="Kalinowski J."/>
            <person name="Ruckert C."/>
        </authorList>
    </citation>
    <scope>NUCLEOTIDE SEQUENCE</scope>
    <source>
        <strain evidence="1">CGMCC 1.15448</strain>
    </source>
</reference>
<gene>
    <name evidence="1" type="ORF">GCM10011511_51050</name>
</gene>
<evidence type="ECO:0000313" key="2">
    <source>
        <dbReference type="Proteomes" id="UP000607559"/>
    </source>
</evidence>
<proteinExistence type="predicted"/>
<keyword evidence="2" id="KW-1185">Reference proteome</keyword>
<dbReference type="EMBL" id="BMJC01000006">
    <property type="protein sequence ID" value="GGB21091.1"/>
    <property type="molecule type" value="Genomic_DNA"/>
</dbReference>